<dbReference type="Proteomes" id="UP000236343">
    <property type="component" value="Unassembled WGS sequence"/>
</dbReference>
<keyword evidence="3" id="KW-1133">Transmembrane helix</keyword>
<evidence type="ECO:0000313" key="4">
    <source>
        <dbReference type="EMBL" id="PIM00308.1"/>
    </source>
</evidence>
<dbReference type="PANTHER" id="PTHR21574:SF0">
    <property type="entry name" value="CENTROSOMAL PROTEIN OF 120 KDA"/>
    <property type="match status" value="1"/>
</dbReference>
<feature type="region of interest" description="Disordered" evidence="2">
    <location>
        <begin position="1"/>
        <end position="28"/>
    </location>
</feature>
<dbReference type="PANTHER" id="PTHR21574">
    <property type="entry name" value="CENTROSOMAL PROTEIN OF 120 KDA"/>
    <property type="match status" value="1"/>
</dbReference>
<feature type="region of interest" description="Disordered" evidence="2">
    <location>
        <begin position="790"/>
        <end position="810"/>
    </location>
</feature>
<keyword evidence="1" id="KW-0175">Coiled coil</keyword>
<evidence type="ECO:0000256" key="1">
    <source>
        <dbReference type="SAM" id="Coils"/>
    </source>
</evidence>
<feature type="compositionally biased region" description="Polar residues" evidence="2">
    <location>
        <begin position="320"/>
        <end position="330"/>
    </location>
</feature>
<feature type="compositionally biased region" description="Pro residues" evidence="2">
    <location>
        <begin position="517"/>
        <end position="531"/>
    </location>
</feature>
<feature type="compositionally biased region" description="Polar residues" evidence="2">
    <location>
        <begin position="1"/>
        <end position="12"/>
    </location>
</feature>
<sequence>MERSVRNPSGSSLAVEPTGEDSAADADPFEASIPCVSITLQFQAKSVSTENQPPTGRRGERHAPCSVNLSEVDGVLDDLAASPAGYFVCKLHRLLRRLDARKEAAERAEGAGREGEAHGADHDPDTAAANACADVDAFGCRVFGTLLDVSDFLWRVGELYLVIQPLPRLQTHGTPPSPTGRGGRSPEAPAASQRRVSFSSVPESESGRTSPGDDRSEAEPRYVTFSLKEVLDRPTPGKRVAATSGKVREFDNEVQLDPGDDGTLLWVRLHLEEFRIPYGSCRGHPALPPPESGDAFLLSLSLVEDRSLHALVAPGETQRSRQQLGGSATGQEAFAADPPRVSLRLGSVRRTCLLAEQPGVGRAYTRVREEVVAPCRFALVLVGSWEEALLYLKGLASAWIQLEAPREEKISQSDKVPGGRPPGPRRSAHARLTELPIDFSPLATRVAQHLAMLHDEDAFPPGTAASPALASTNCLSALLHSANHPRQPRRVSVQAQLLFLVFRNRESSSDRDADLPAWPPALDPHPEPPSLAPSKHEEEEEGEEEEGGDKCARVDLASPPSSSRSPWQDRESRLAITEASPEDEKENVTSQPQQRSVEAAPLSPRAGTFNEEEEKCESARADGPRASAQEEEKQAWKLLPEVQTEKETPVEMLLLSQCEPERSAALNSRESLDAGFPPAPGSLRRSSYSAAGISRPQSAGHLQALWRLSVDIVSIQLRAGHPASRRAVHVHYSYAPFGPQHSFSTELPVDCSSGETVALSEGFCAYTLTASPARLFESLRTTPLEFVVSSSSSNSSSSSSSSSFSASSGADGLGKETVGTAVVDLGLLTQTPLHRHCQAPHDYQAYSAVLPIAQAHGETVGHLHVQLYLEHLRVSPSLPARASAPANAEWRAPDMRGASPTAKSEKNGLSFSAAYEVELWKRAEKAKFLAELKTRAVEERERFLEEMRRVETAKNEEIRAKQEALQILQMQLKKMAQQLQQKALDLQSREIDLRSERERCLQLAARTSDEMTGATRRLREEKEHAVQLEKQKSQVLHLQNEELQAEVARLRTRLDFLEEENCELRQQLTSGPTAQLQSDLKLKLYQVADLESRLAAVTASRDYFVESCAALLEKLHSVKEVSELVFLSRVCSFRCLSLSKRAFSSVVSLCFHVSLLSLGPKSVSVPLAFVFFSVSLRQSIRFLLVFFLLVSGFVAASRVGRQAALQRAHPSVFSSSLQFHVLEQIPTILFPRENSSLLGPRMVFVLHPSHRRYPESSAESL</sequence>
<reference evidence="4 5" key="1">
    <citation type="journal article" date="2016" name="Nat. Commun.">
        <title>Local admixture of amplified and diversified secreted pathogenesis determinants shapes mosaic Toxoplasma gondii genomes.</title>
        <authorList>
            <person name="Lorenzi H."/>
            <person name="Khan A."/>
            <person name="Behnke M.S."/>
            <person name="Namasivayam S."/>
            <person name="Swapna L.S."/>
            <person name="Hadjithomas M."/>
            <person name="Karamycheva S."/>
            <person name="Pinney D."/>
            <person name="Brunk B.P."/>
            <person name="Ajioka J.W."/>
            <person name="Ajzenberg D."/>
            <person name="Boothroyd J.C."/>
            <person name="Boyle J.P."/>
            <person name="Darde M.L."/>
            <person name="Diaz-Miranda M.A."/>
            <person name="Dubey J.P."/>
            <person name="Fritz H.M."/>
            <person name="Gennari S.M."/>
            <person name="Gregory B.D."/>
            <person name="Kim K."/>
            <person name="Saeij J.P."/>
            <person name="Su C."/>
            <person name="White M.W."/>
            <person name="Zhu X.Q."/>
            <person name="Howe D.K."/>
            <person name="Rosenthal B.M."/>
            <person name="Grigg M.E."/>
            <person name="Parkinson J."/>
            <person name="Liu L."/>
            <person name="Kissinger J.C."/>
            <person name="Roos D.S."/>
            <person name="Sibley L.D."/>
        </authorList>
    </citation>
    <scope>NUCLEOTIDE SEQUENCE [LARGE SCALE GENOMIC DNA]</scope>
    <source>
        <strain evidence="4 5">COUG</strain>
    </source>
</reference>
<keyword evidence="3" id="KW-0472">Membrane</keyword>
<dbReference type="AlphaFoldDB" id="A0A2G8XZ51"/>
<dbReference type="GO" id="GO:0005815">
    <property type="term" value="C:microtubule organizing center"/>
    <property type="evidence" value="ECO:0007669"/>
    <property type="project" value="TreeGrafter"/>
</dbReference>
<feature type="compositionally biased region" description="Acidic residues" evidence="2">
    <location>
        <begin position="538"/>
        <end position="547"/>
    </location>
</feature>
<feature type="region of interest" description="Disordered" evidence="2">
    <location>
        <begin position="506"/>
        <end position="628"/>
    </location>
</feature>
<name>A0A2G8XZ51_TOXGO</name>
<keyword evidence="3 4" id="KW-0812">Transmembrane</keyword>
<dbReference type="InterPro" id="IPR039893">
    <property type="entry name" value="CEP120-like"/>
</dbReference>
<comment type="caution">
    <text evidence="4">The sequence shown here is derived from an EMBL/GenBank/DDBJ whole genome shotgun (WGS) entry which is preliminary data.</text>
</comment>
<feature type="compositionally biased region" description="Low complexity" evidence="2">
    <location>
        <begin position="790"/>
        <end position="808"/>
    </location>
</feature>
<feature type="compositionally biased region" description="Basic and acidic residues" evidence="2">
    <location>
        <begin position="616"/>
        <end position="628"/>
    </location>
</feature>
<dbReference type="VEuPathDB" id="ToxoDB:TGCOUG_285210"/>
<feature type="transmembrane region" description="Helical" evidence="3">
    <location>
        <begin position="1179"/>
        <end position="1197"/>
    </location>
</feature>
<evidence type="ECO:0000313" key="5">
    <source>
        <dbReference type="Proteomes" id="UP000236343"/>
    </source>
</evidence>
<feature type="region of interest" description="Disordered" evidence="2">
    <location>
        <begin position="314"/>
        <end position="336"/>
    </location>
</feature>
<organism evidence="4 5">
    <name type="scientific">Toxoplasma gondii COUG</name>
    <dbReference type="NCBI Taxonomy" id="1074873"/>
    <lineage>
        <taxon>Eukaryota</taxon>
        <taxon>Sar</taxon>
        <taxon>Alveolata</taxon>
        <taxon>Apicomplexa</taxon>
        <taxon>Conoidasida</taxon>
        <taxon>Coccidia</taxon>
        <taxon>Eucoccidiorida</taxon>
        <taxon>Eimeriorina</taxon>
        <taxon>Sarcocystidae</taxon>
        <taxon>Toxoplasma</taxon>
    </lineage>
</organism>
<gene>
    <name evidence="4" type="ORF">TGCOUG_285210</name>
</gene>
<feature type="coiled-coil region" evidence="1">
    <location>
        <begin position="958"/>
        <end position="1067"/>
    </location>
</feature>
<feature type="compositionally biased region" description="Polar residues" evidence="2">
    <location>
        <begin position="194"/>
        <end position="209"/>
    </location>
</feature>
<evidence type="ECO:0000256" key="3">
    <source>
        <dbReference type="SAM" id="Phobius"/>
    </source>
</evidence>
<feature type="compositionally biased region" description="Acidic residues" evidence="2">
    <location>
        <begin position="18"/>
        <end position="28"/>
    </location>
</feature>
<proteinExistence type="predicted"/>
<feature type="region of interest" description="Disordered" evidence="2">
    <location>
        <begin position="168"/>
        <end position="220"/>
    </location>
</feature>
<evidence type="ECO:0000256" key="2">
    <source>
        <dbReference type="SAM" id="MobiDB-lite"/>
    </source>
</evidence>
<accession>A0A2G8XZ51</accession>
<dbReference type="EMBL" id="AGQR02001997">
    <property type="protein sequence ID" value="PIM00308.1"/>
    <property type="molecule type" value="Genomic_DNA"/>
</dbReference>
<dbReference type="GO" id="GO:0010564">
    <property type="term" value="P:regulation of cell cycle process"/>
    <property type="evidence" value="ECO:0007669"/>
    <property type="project" value="TreeGrafter"/>
</dbReference>
<feature type="compositionally biased region" description="Basic and acidic residues" evidence="2">
    <location>
        <begin position="211"/>
        <end position="220"/>
    </location>
</feature>
<protein>
    <submittedName>
        <fullName evidence="4">Putative transmembrane protein</fullName>
    </submittedName>
</protein>